<dbReference type="Proteomes" id="UP000886998">
    <property type="component" value="Unassembled WGS sequence"/>
</dbReference>
<name>A0A8X6Y3W2_9ARAC</name>
<protein>
    <recommendedName>
        <fullName evidence="2">Chitin-binding type-2 domain-containing protein</fullName>
    </recommendedName>
</protein>
<dbReference type="InterPro" id="IPR036508">
    <property type="entry name" value="Chitin-bd_dom_sf"/>
</dbReference>
<dbReference type="AlphaFoldDB" id="A0A8X6Y3W2"/>
<dbReference type="GO" id="GO:0005576">
    <property type="term" value="C:extracellular region"/>
    <property type="evidence" value="ECO:0007669"/>
    <property type="project" value="InterPro"/>
</dbReference>
<dbReference type="Gene3D" id="2.170.140.10">
    <property type="entry name" value="Chitin binding domain"/>
    <property type="match status" value="1"/>
</dbReference>
<dbReference type="GO" id="GO:0008061">
    <property type="term" value="F:chitin binding"/>
    <property type="evidence" value="ECO:0007669"/>
    <property type="project" value="InterPro"/>
</dbReference>
<dbReference type="Pfam" id="PF01607">
    <property type="entry name" value="CBM_14"/>
    <property type="match status" value="1"/>
</dbReference>
<sequence length="114" mass="12572">MSLDIDILCLQVITAVPNGSSLPFCQISTFDEDNLISEDNSSSPYHQKPDTDVSLPSSRTTSKPVPKLRQRQLWKPGYNAGYQVYLFTCGAGTVFSEQMRTCAFPSSVPECSDD</sequence>
<dbReference type="InterPro" id="IPR002557">
    <property type="entry name" value="Chitin-bd_dom"/>
</dbReference>
<evidence type="ECO:0000313" key="4">
    <source>
        <dbReference type="Proteomes" id="UP000886998"/>
    </source>
</evidence>
<gene>
    <name evidence="3" type="ORF">TNIN_241041</name>
</gene>
<organism evidence="3 4">
    <name type="scientific">Trichonephila inaurata madagascariensis</name>
    <dbReference type="NCBI Taxonomy" id="2747483"/>
    <lineage>
        <taxon>Eukaryota</taxon>
        <taxon>Metazoa</taxon>
        <taxon>Ecdysozoa</taxon>
        <taxon>Arthropoda</taxon>
        <taxon>Chelicerata</taxon>
        <taxon>Arachnida</taxon>
        <taxon>Araneae</taxon>
        <taxon>Araneomorphae</taxon>
        <taxon>Entelegynae</taxon>
        <taxon>Araneoidea</taxon>
        <taxon>Nephilidae</taxon>
        <taxon>Trichonephila</taxon>
        <taxon>Trichonephila inaurata</taxon>
    </lineage>
</organism>
<dbReference type="SUPFAM" id="SSF57625">
    <property type="entry name" value="Invertebrate chitin-binding proteins"/>
    <property type="match status" value="1"/>
</dbReference>
<feature type="compositionally biased region" description="Polar residues" evidence="1">
    <location>
        <begin position="54"/>
        <end position="63"/>
    </location>
</feature>
<dbReference type="EMBL" id="BMAV01014918">
    <property type="protein sequence ID" value="GFY63733.1"/>
    <property type="molecule type" value="Genomic_DNA"/>
</dbReference>
<proteinExistence type="predicted"/>
<comment type="caution">
    <text evidence="3">The sequence shown here is derived from an EMBL/GenBank/DDBJ whole genome shotgun (WGS) entry which is preliminary data.</text>
</comment>
<evidence type="ECO:0000313" key="3">
    <source>
        <dbReference type="EMBL" id="GFY63733.1"/>
    </source>
</evidence>
<evidence type="ECO:0000259" key="2">
    <source>
        <dbReference type="Pfam" id="PF01607"/>
    </source>
</evidence>
<evidence type="ECO:0000256" key="1">
    <source>
        <dbReference type="SAM" id="MobiDB-lite"/>
    </source>
</evidence>
<keyword evidence="4" id="KW-1185">Reference proteome</keyword>
<reference evidence="3" key="1">
    <citation type="submission" date="2020-08" db="EMBL/GenBank/DDBJ databases">
        <title>Multicomponent nature underlies the extraordinary mechanical properties of spider dragline silk.</title>
        <authorList>
            <person name="Kono N."/>
            <person name="Nakamura H."/>
            <person name="Mori M."/>
            <person name="Yoshida Y."/>
            <person name="Ohtoshi R."/>
            <person name="Malay A.D."/>
            <person name="Moran D.A.P."/>
            <person name="Tomita M."/>
            <person name="Numata K."/>
            <person name="Arakawa K."/>
        </authorList>
    </citation>
    <scope>NUCLEOTIDE SEQUENCE</scope>
</reference>
<feature type="region of interest" description="Disordered" evidence="1">
    <location>
        <begin position="36"/>
        <end position="66"/>
    </location>
</feature>
<accession>A0A8X6Y3W2</accession>
<feature type="domain" description="Chitin-binding type-2" evidence="2">
    <location>
        <begin position="83"/>
        <end position="111"/>
    </location>
</feature>